<comment type="subcellular location">
    <subcellularLocation>
        <location evidence="1">Cell membrane</location>
        <topology evidence="1">Multi-pass membrane protein</topology>
    </subcellularLocation>
</comment>
<evidence type="ECO:0000313" key="10">
    <source>
        <dbReference type="EMBL" id="SDD83353.1"/>
    </source>
</evidence>
<dbReference type="Gene3D" id="1.20.1560.10">
    <property type="entry name" value="ABC transporter type 1, transmembrane domain"/>
    <property type="match status" value="1"/>
</dbReference>
<feature type="transmembrane region" description="Helical" evidence="7">
    <location>
        <begin position="43"/>
        <end position="66"/>
    </location>
</feature>
<proteinExistence type="predicted"/>
<accession>A0A1G6Y079</accession>
<dbReference type="GO" id="GO:0034040">
    <property type="term" value="F:ATPase-coupled lipid transmembrane transporter activity"/>
    <property type="evidence" value="ECO:0007669"/>
    <property type="project" value="TreeGrafter"/>
</dbReference>
<dbReference type="PROSITE" id="PS00211">
    <property type="entry name" value="ABC_TRANSPORTER_1"/>
    <property type="match status" value="1"/>
</dbReference>
<dbReference type="CDD" id="cd07346">
    <property type="entry name" value="ABC_6TM_exporters"/>
    <property type="match status" value="1"/>
</dbReference>
<keyword evidence="5 7" id="KW-1133">Transmembrane helix</keyword>
<feature type="domain" description="ABC transporter" evidence="8">
    <location>
        <begin position="307"/>
        <end position="537"/>
    </location>
</feature>
<name>A0A1G6Y079_9PSEU</name>
<evidence type="ECO:0000256" key="4">
    <source>
        <dbReference type="ARBA" id="ARBA00022840"/>
    </source>
</evidence>
<evidence type="ECO:0000313" key="11">
    <source>
        <dbReference type="Proteomes" id="UP000199501"/>
    </source>
</evidence>
<dbReference type="GO" id="GO:0140359">
    <property type="term" value="F:ABC-type transporter activity"/>
    <property type="evidence" value="ECO:0007669"/>
    <property type="project" value="InterPro"/>
</dbReference>
<dbReference type="SMART" id="SM00382">
    <property type="entry name" value="AAA"/>
    <property type="match status" value="1"/>
</dbReference>
<dbReference type="Pfam" id="PF00005">
    <property type="entry name" value="ABC_tran"/>
    <property type="match status" value="1"/>
</dbReference>
<dbReference type="GO" id="GO:0005524">
    <property type="term" value="F:ATP binding"/>
    <property type="evidence" value="ECO:0007669"/>
    <property type="project" value="UniProtKB-KW"/>
</dbReference>
<dbReference type="InterPro" id="IPR003593">
    <property type="entry name" value="AAA+_ATPase"/>
</dbReference>
<keyword evidence="3" id="KW-0547">Nucleotide-binding</keyword>
<feature type="transmembrane region" description="Helical" evidence="7">
    <location>
        <begin position="112"/>
        <end position="132"/>
    </location>
</feature>
<dbReference type="GO" id="GO:0016887">
    <property type="term" value="F:ATP hydrolysis activity"/>
    <property type="evidence" value="ECO:0007669"/>
    <property type="project" value="InterPro"/>
</dbReference>
<evidence type="ECO:0000256" key="1">
    <source>
        <dbReference type="ARBA" id="ARBA00004651"/>
    </source>
</evidence>
<dbReference type="PANTHER" id="PTHR24221">
    <property type="entry name" value="ATP-BINDING CASSETTE SUB-FAMILY B"/>
    <property type="match status" value="1"/>
</dbReference>
<protein>
    <submittedName>
        <fullName evidence="10">ATP-binding cassette, subfamily B</fullName>
    </submittedName>
</protein>
<dbReference type="GO" id="GO:0005886">
    <property type="term" value="C:plasma membrane"/>
    <property type="evidence" value="ECO:0007669"/>
    <property type="project" value="UniProtKB-SubCell"/>
</dbReference>
<dbReference type="RefSeq" id="WP_175483077.1">
    <property type="nucleotide sequence ID" value="NZ_FMZZ01000019.1"/>
</dbReference>
<dbReference type="EMBL" id="FMZZ01000019">
    <property type="protein sequence ID" value="SDD83353.1"/>
    <property type="molecule type" value="Genomic_DNA"/>
</dbReference>
<evidence type="ECO:0000259" key="8">
    <source>
        <dbReference type="PROSITE" id="PS50893"/>
    </source>
</evidence>
<dbReference type="SUPFAM" id="SSF52540">
    <property type="entry name" value="P-loop containing nucleoside triphosphate hydrolases"/>
    <property type="match status" value="1"/>
</dbReference>
<evidence type="ECO:0000256" key="7">
    <source>
        <dbReference type="SAM" id="Phobius"/>
    </source>
</evidence>
<sequence>MVRRDRGWVALLVATALIATAAGLLLPAALAAALDSVRAGGSAVLWVVVLGAVGILAEVAGVVLTARVTANATARLRADLGDHLVRLGTHSDFADGDAVSRITGDCIGAGQIAALAVQLLGALLMSAGAITALALLDWRLAAVFLCAVPLALLLARSHLRLTAADVQAYQEVSGELGARLLDAVAGLRTITAAGVADQETARVLRPLPRLSAAGAGMWRTQARMVWRAGLLMPAVQVTVLAAAGFGVLTGRLTIGDMLAALGYAVLGLGVVRQIPLLTTLSRARSCASRIAAVLDTPAEDSAGQALPPGPGVVEVRRVGVDGALSEVDFVIPAGTAVAVVGRSGSGKSVLASVLAGLRRPDRGEVRLDGVPLSAVADADLRATIGCAFERPALLGSSVRAAVAYGVTADEAAVRAACRLAQVDDLVVRLPDGYATPLSRTPLSGGEAQRLGLARAVVRTPRLLVLDDATASLDTVTEAQVEAALAARPHTRVTITHRAGVASRADLVVWLDGGRVRGFGPHDVLWGESAYRAVFTEEEAR</sequence>
<evidence type="ECO:0000256" key="6">
    <source>
        <dbReference type="ARBA" id="ARBA00023136"/>
    </source>
</evidence>
<dbReference type="PROSITE" id="PS50929">
    <property type="entry name" value="ABC_TM1F"/>
    <property type="match status" value="1"/>
</dbReference>
<dbReference type="STRING" id="1271860.SAMN05216174_11974"/>
<evidence type="ECO:0000259" key="9">
    <source>
        <dbReference type="PROSITE" id="PS50929"/>
    </source>
</evidence>
<evidence type="ECO:0000256" key="2">
    <source>
        <dbReference type="ARBA" id="ARBA00022692"/>
    </source>
</evidence>
<dbReference type="PROSITE" id="PS50893">
    <property type="entry name" value="ABC_TRANSPORTER_2"/>
    <property type="match status" value="1"/>
</dbReference>
<organism evidence="10 11">
    <name type="scientific">Actinokineospora iranica</name>
    <dbReference type="NCBI Taxonomy" id="1271860"/>
    <lineage>
        <taxon>Bacteria</taxon>
        <taxon>Bacillati</taxon>
        <taxon>Actinomycetota</taxon>
        <taxon>Actinomycetes</taxon>
        <taxon>Pseudonocardiales</taxon>
        <taxon>Pseudonocardiaceae</taxon>
        <taxon>Actinokineospora</taxon>
    </lineage>
</organism>
<feature type="domain" description="ABC transmembrane type-1" evidence="9">
    <location>
        <begin position="10"/>
        <end position="275"/>
    </location>
</feature>
<evidence type="ECO:0000256" key="3">
    <source>
        <dbReference type="ARBA" id="ARBA00022741"/>
    </source>
</evidence>
<dbReference type="Proteomes" id="UP000199501">
    <property type="component" value="Unassembled WGS sequence"/>
</dbReference>
<dbReference type="InterPro" id="IPR027417">
    <property type="entry name" value="P-loop_NTPase"/>
</dbReference>
<dbReference type="Gene3D" id="3.40.50.300">
    <property type="entry name" value="P-loop containing nucleotide triphosphate hydrolases"/>
    <property type="match status" value="1"/>
</dbReference>
<evidence type="ECO:0000256" key="5">
    <source>
        <dbReference type="ARBA" id="ARBA00022989"/>
    </source>
</evidence>
<dbReference type="SUPFAM" id="SSF90123">
    <property type="entry name" value="ABC transporter transmembrane region"/>
    <property type="match status" value="1"/>
</dbReference>
<dbReference type="InterPro" id="IPR036640">
    <property type="entry name" value="ABC1_TM_sf"/>
</dbReference>
<keyword evidence="6 7" id="KW-0472">Membrane</keyword>
<dbReference type="InterPro" id="IPR039421">
    <property type="entry name" value="Type_1_exporter"/>
</dbReference>
<feature type="transmembrane region" description="Helical" evidence="7">
    <location>
        <begin position="225"/>
        <end position="248"/>
    </location>
</feature>
<dbReference type="Pfam" id="PF00664">
    <property type="entry name" value="ABC_membrane"/>
    <property type="match status" value="1"/>
</dbReference>
<dbReference type="InterPro" id="IPR011527">
    <property type="entry name" value="ABC1_TM_dom"/>
</dbReference>
<dbReference type="AlphaFoldDB" id="A0A1G6Y079"/>
<reference evidence="11" key="1">
    <citation type="submission" date="2016-10" db="EMBL/GenBank/DDBJ databases">
        <authorList>
            <person name="Varghese N."/>
            <person name="Submissions S."/>
        </authorList>
    </citation>
    <scope>NUCLEOTIDE SEQUENCE [LARGE SCALE GENOMIC DNA]</scope>
    <source>
        <strain evidence="11">IBRC-M 10403</strain>
    </source>
</reference>
<dbReference type="InterPro" id="IPR003439">
    <property type="entry name" value="ABC_transporter-like_ATP-bd"/>
</dbReference>
<keyword evidence="11" id="KW-1185">Reference proteome</keyword>
<feature type="transmembrane region" description="Helical" evidence="7">
    <location>
        <begin position="138"/>
        <end position="155"/>
    </location>
</feature>
<dbReference type="PANTHER" id="PTHR24221:SF654">
    <property type="entry name" value="ATP-BINDING CASSETTE SUB-FAMILY B MEMBER 6"/>
    <property type="match status" value="1"/>
</dbReference>
<gene>
    <name evidence="10" type="ORF">SAMN05216174_11974</name>
</gene>
<keyword evidence="2 7" id="KW-0812">Transmembrane</keyword>
<keyword evidence="4 10" id="KW-0067">ATP-binding</keyword>
<dbReference type="InterPro" id="IPR017871">
    <property type="entry name" value="ABC_transporter-like_CS"/>
</dbReference>